<keyword evidence="2" id="KW-1185">Reference proteome</keyword>
<accession>A0A4Z1I060</accession>
<protein>
    <submittedName>
        <fullName evidence="1">Uncharacterized protein</fullName>
    </submittedName>
</protein>
<sequence>MVSRSIYSFKEEPLDSEINFEDVLANRFIMITGKGMMVYWKGCNVTVYEKDSEGNEQIRKLIGVPDGQGVVEYGVKLYVTDGKVKQG</sequence>
<dbReference type="Proteomes" id="UP000297527">
    <property type="component" value="Unassembled WGS sequence"/>
</dbReference>
<dbReference type="EMBL" id="PQXN01000099">
    <property type="protein sequence ID" value="TGO54958.1"/>
    <property type="molecule type" value="Genomic_DNA"/>
</dbReference>
<evidence type="ECO:0000313" key="1">
    <source>
        <dbReference type="EMBL" id="TGO54958.1"/>
    </source>
</evidence>
<reference evidence="1 2" key="1">
    <citation type="submission" date="2017-12" db="EMBL/GenBank/DDBJ databases">
        <title>Comparative genomics of Botrytis spp.</title>
        <authorList>
            <person name="Valero-Jimenez C.A."/>
            <person name="Tapia P."/>
            <person name="Veloso J."/>
            <person name="Silva-Moreno E."/>
            <person name="Staats M."/>
            <person name="Valdes J.H."/>
            <person name="Van Kan J.A.L."/>
        </authorList>
    </citation>
    <scope>NUCLEOTIDE SEQUENCE [LARGE SCALE GENOMIC DNA]</scope>
    <source>
        <strain evidence="1 2">MUCL11595</strain>
    </source>
</reference>
<organism evidence="1 2">
    <name type="scientific">Botryotinia convoluta</name>
    <dbReference type="NCBI Taxonomy" id="54673"/>
    <lineage>
        <taxon>Eukaryota</taxon>
        <taxon>Fungi</taxon>
        <taxon>Dikarya</taxon>
        <taxon>Ascomycota</taxon>
        <taxon>Pezizomycotina</taxon>
        <taxon>Leotiomycetes</taxon>
        <taxon>Helotiales</taxon>
        <taxon>Sclerotiniaceae</taxon>
        <taxon>Botryotinia</taxon>
    </lineage>
</organism>
<comment type="caution">
    <text evidence="1">The sequence shown here is derived from an EMBL/GenBank/DDBJ whole genome shotgun (WGS) entry which is preliminary data.</text>
</comment>
<name>A0A4Z1I060_9HELO</name>
<dbReference type="AlphaFoldDB" id="A0A4Z1I060"/>
<evidence type="ECO:0000313" key="2">
    <source>
        <dbReference type="Proteomes" id="UP000297527"/>
    </source>
</evidence>
<dbReference type="OrthoDB" id="4255927at2759"/>
<gene>
    <name evidence="1" type="ORF">BCON_0099g00230</name>
</gene>
<proteinExistence type="predicted"/>